<dbReference type="EMBL" id="JAKWBL010000001">
    <property type="protein sequence ID" value="MCH5597584.1"/>
    <property type="molecule type" value="Genomic_DNA"/>
</dbReference>
<sequence length="167" mass="19109">MNQRLFILSIMTFLFVSCNENKQETQGKPLYAKIKTAGWLSGNWHHSSEEGNATEQWRRVNDSTYAAESFIIVKNDTVFYETMHLEQRAGSVYCIINAKEQNKNEAVSFKLTSSEPDILVFENPQHDFPTKIVYNKIGEDSLFAEISGTINGKERKEGFPFKKLSSL</sequence>
<proteinExistence type="predicted"/>
<keyword evidence="3" id="KW-1185">Reference proteome</keyword>
<gene>
    <name evidence="2" type="ORF">MKP09_06525</name>
</gene>
<name>A0ABS9SGU5_9BACT</name>
<dbReference type="Pfam" id="PF19780">
    <property type="entry name" value="DUF6265"/>
    <property type="match status" value="1"/>
</dbReference>
<accession>A0ABS9SGU5</accession>
<reference evidence="2 3" key="1">
    <citation type="submission" date="2022-02" db="EMBL/GenBank/DDBJ databases">
        <authorList>
            <person name="Min J."/>
        </authorList>
    </citation>
    <scope>NUCLEOTIDE SEQUENCE [LARGE SCALE GENOMIC DNA]</scope>
    <source>
        <strain evidence="2 3">GR10-1</strain>
    </source>
</reference>
<evidence type="ECO:0000259" key="1">
    <source>
        <dbReference type="Pfam" id="PF19780"/>
    </source>
</evidence>
<protein>
    <submittedName>
        <fullName evidence="2">DUF6265 family protein</fullName>
    </submittedName>
</protein>
<feature type="domain" description="DUF6265" evidence="1">
    <location>
        <begin position="39"/>
        <end position="147"/>
    </location>
</feature>
<dbReference type="PROSITE" id="PS51257">
    <property type="entry name" value="PROKAR_LIPOPROTEIN"/>
    <property type="match status" value="1"/>
</dbReference>
<dbReference type="RefSeq" id="WP_240826963.1">
    <property type="nucleotide sequence ID" value="NZ_JAKWBL010000001.1"/>
</dbReference>
<evidence type="ECO:0000313" key="3">
    <source>
        <dbReference type="Proteomes" id="UP001202248"/>
    </source>
</evidence>
<dbReference type="Proteomes" id="UP001202248">
    <property type="component" value="Unassembled WGS sequence"/>
</dbReference>
<comment type="caution">
    <text evidence="2">The sequence shown here is derived from an EMBL/GenBank/DDBJ whole genome shotgun (WGS) entry which is preliminary data.</text>
</comment>
<dbReference type="InterPro" id="IPR046232">
    <property type="entry name" value="DUF6265"/>
</dbReference>
<evidence type="ECO:0000313" key="2">
    <source>
        <dbReference type="EMBL" id="MCH5597584.1"/>
    </source>
</evidence>
<organism evidence="2 3">
    <name type="scientific">Niabella ginsengisoli</name>
    <dbReference type="NCBI Taxonomy" id="522298"/>
    <lineage>
        <taxon>Bacteria</taxon>
        <taxon>Pseudomonadati</taxon>
        <taxon>Bacteroidota</taxon>
        <taxon>Chitinophagia</taxon>
        <taxon>Chitinophagales</taxon>
        <taxon>Chitinophagaceae</taxon>
        <taxon>Niabella</taxon>
    </lineage>
</organism>